<evidence type="ECO:0000256" key="1">
    <source>
        <dbReference type="ARBA" id="ARBA00008857"/>
    </source>
</evidence>
<protein>
    <submittedName>
        <fullName evidence="7">Integrase</fullName>
    </submittedName>
</protein>
<accession>A0A246F343</accession>
<dbReference type="InterPro" id="IPR050808">
    <property type="entry name" value="Phage_Integrase"/>
</dbReference>
<dbReference type="PROSITE" id="PS51898">
    <property type="entry name" value="TYR_RECOMBINASE"/>
    <property type="match status" value="1"/>
</dbReference>
<dbReference type="InterPro" id="IPR013762">
    <property type="entry name" value="Integrase-like_cat_sf"/>
</dbReference>
<name>A0A246F343_PSENT</name>
<keyword evidence="2" id="KW-0229">DNA integration</keyword>
<evidence type="ECO:0000313" key="8">
    <source>
        <dbReference type="Proteomes" id="UP000198145"/>
    </source>
</evidence>
<dbReference type="InterPro" id="IPR011010">
    <property type="entry name" value="DNA_brk_join_enz"/>
</dbReference>
<feature type="domain" description="Tyr recombinase" evidence="5">
    <location>
        <begin position="204"/>
        <end position="387"/>
    </location>
</feature>
<dbReference type="SUPFAM" id="SSF56349">
    <property type="entry name" value="DNA breaking-rejoining enzymes"/>
    <property type="match status" value="1"/>
</dbReference>
<evidence type="ECO:0000256" key="3">
    <source>
        <dbReference type="ARBA" id="ARBA00023125"/>
    </source>
</evidence>
<dbReference type="PANTHER" id="PTHR30629">
    <property type="entry name" value="PROPHAGE INTEGRASE"/>
    <property type="match status" value="1"/>
</dbReference>
<organism evidence="7 8">
    <name type="scientific">Pseudomonas nitroreducens</name>
    <dbReference type="NCBI Taxonomy" id="46680"/>
    <lineage>
        <taxon>Bacteria</taxon>
        <taxon>Pseudomonadati</taxon>
        <taxon>Pseudomonadota</taxon>
        <taxon>Gammaproteobacteria</taxon>
        <taxon>Pseudomonadales</taxon>
        <taxon>Pseudomonadaceae</taxon>
        <taxon>Pseudomonas</taxon>
    </lineage>
</organism>
<dbReference type="Pfam" id="PF22022">
    <property type="entry name" value="Phage_int_M"/>
    <property type="match status" value="1"/>
</dbReference>
<dbReference type="RefSeq" id="WP_088421810.1">
    <property type="nucleotide sequence ID" value="NZ_NJBA01000020.1"/>
</dbReference>
<sequence length="422" mass="48157">MKLTETFIKGRKGNGKVQKYADGSGLFLYITPTGKKSWRLAYRFMGKQKLLVIGPYPEVSLMNARVRRTEARRLLLDNVDPSVAKQKARAVAAAAAKSSFEVVANEWLEKYSHNWSEAYASLIRNRFQELVFPFIGKRAINTISAPELLVVLRRIESRGILCVAHLTRRDCGRIFRYAIATGRAERDVAADLRGAIAPARTTQHFATITDPRRIGELLHTLDKAAGVLPHIAYALRLAPLVFVRAKELANAQWSQFDLEAKEWRIPASIMKMRQVHIVPLSRQAVEILQSLHELTGHSSYLFPGRPKRVEKGKSIRSQSLVSAMRRLGYSKEEMTFHGFRSMASTILNEKGYNRDWIERQLAHTERSGVRASYNYAEYLQERRKMMQDWADYLDKLRLNERRVLAQYGPELDRLAVCAPLGS</sequence>
<comment type="similarity">
    <text evidence="1">Belongs to the 'phage' integrase family.</text>
</comment>
<dbReference type="InterPro" id="IPR002104">
    <property type="entry name" value="Integrase_catalytic"/>
</dbReference>
<dbReference type="Gene3D" id="1.10.443.10">
    <property type="entry name" value="Intergrase catalytic core"/>
    <property type="match status" value="1"/>
</dbReference>
<dbReference type="InterPro" id="IPR053876">
    <property type="entry name" value="Phage_int_M"/>
</dbReference>
<evidence type="ECO:0000256" key="4">
    <source>
        <dbReference type="ARBA" id="ARBA00023172"/>
    </source>
</evidence>
<dbReference type="Gene3D" id="3.30.160.390">
    <property type="entry name" value="Integrase, DNA-binding domain"/>
    <property type="match status" value="1"/>
</dbReference>
<dbReference type="CDD" id="cd00801">
    <property type="entry name" value="INT_P4_C"/>
    <property type="match status" value="1"/>
</dbReference>
<reference evidence="7 8" key="1">
    <citation type="submission" date="2017-06" db="EMBL/GenBank/DDBJ databases">
        <title>Draft genome of Pseudomonas nitroreducens DF05.</title>
        <authorList>
            <person name="Iyer R."/>
        </authorList>
    </citation>
    <scope>NUCLEOTIDE SEQUENCE [LARGE SCALE GENOMIC DNA]</scope>
    <source>
        <strain evidence="7 8">DF05</strain>
        <plasmid evidence="6">unnamed2</plasmid>
    </source>
</reference>
<dbReference type="InterPro" id="IPR038488">
    <property type="entry name" value="Integrase_DNA-bd_sf"/>
</dbReference>
<dbReference type="GO" id="GO:0003677">
    <property type="term" value="F:DNA binding"/>
    <property type="evidence" value="ECO:0007669"/>
    <property type="project" value="UniProtKB-KW"/>
</dbReference>
<dbReference type="EMBL" id="NJBA01000191">
    <property type="protein sequence ID" value="OWP36610.1"/>
    <property type="molecule type" value="Genomic_DNA"/>
</dbReference>
<dbReference type="InterPro" id="IPR010998">
    <property type="entry name" value="Integrase_recombinase_N"/>
</dbReference>
<dbReference type="EMBL" id="NJBA01000020">
    <property type="protein sequence ID" value="OWP47423.1"/>
    <property type="molecule type" value="Genomic_DNA"/>
</dbReference>
<dbReference type="Pfam" id="PF13356">
    <property type="entry name" value="Arm-DNA-bind_3"/>
    <property type="match status" value="1"/>
</dbReference>
<dbReference type="GO" id="GO:0015074">
    <property type="term" value="P:DNA integration"/>
    <property type="evidence" value="ECO:0007669"/>
    <property type="project" value="UniProtKB-KW"/>
</dbReference>
<evidence type="ECO:0000259" key="5">
    <source>
        <dbReference type="PROSITE" id="PS51898"/>
    </source>
</evidence>
<keyword evidence="4" id="KW-0233">DNA recombination</keyword>
<gene>
    <name evidence="7" type="ORF">CEG18_28885</name>
    <name evidence="6" type="ORF">CEG18_30030</name>
</gene>
<evidence type="ECO:0000313" key="6">
    <source>
        <dbReference type="EMBL" id="OWP36610.1"/>
    </source>
</evidence>
<evidence type="ECO:0000313" key="7">
    <source>
        <dbReference type="EMBL" id="OWP47423.1"/>
    </source>
</evidence>
<keyword evidence="6" id="KW-0614">Plasmid</keyword>
<evidence type="ECO:0000256" key="2">
    <source>
        <dbReference type="ARBA" id="ARBA00022908"/>
    </source>
</evidence>
<proteinExistence type="inferred from homology"/>
<geneLocation type="plasmid" evidence="6">
    <name>unnamed2</name>
</geneLocation>
<dbReference type="Proteomes" id="UP000198145">
    <property type="component" value="Unassembled WGS sequence"/>
</dbReference>
<dbReference type="GO" id="GO:0006310">
    <property type="term" value="P:DNA recombination"/>
    <property type="evidence" value="ECO:0007669"/>
    <property type="project" value="UniProtKB-KW"/>
</dbReference>
<dbReference type="InterPro" id="IPR025166">
    <property type="entry name" value="Integrase_DNA_bind_dom"/>
</dbReference>
<comment type="caution">
    <text evidence="7">The sequence shown here is derived from an EMBL/GenBank/DDBJ whole genome shotgun (WGS) entry which is preliminary data.</text>
</comment>
<dbReference type="Pfam" id="PF00589">
    <property type="entry name" value="Phage_integrase"/>
    <property type="match status" value="1"/>
</dbReference>
<dbReference type="AlphaFoldDB" id="A0A246F343"/>
<dbReference type="Gene3D" id="1.10.150.130">
    <property type="match status" value="1"/>
</dbReference>
<dbReference type="PANTHER" id="PTHR30629:SF2">
    <property type="entry name" value="PROPHAGE INTEGRASE INTS-RELATED"/>
    <property type="match status" value="1"/>
</dbReference>
<keyword evidence="3" id="KW-0238">DNA-binding</keyword>